<gene>
    <name evidence="2" type="ORF">CT0861_07368</name>
</gene>
<evidence type="ECO:0000313" key="3">
    <source>
        <dbReference type="Proteomes" id="UP000076552"/>
    </source>
</evidence>
<feature type="compositionally biased region" description="Basic and acidic residues" evidence="1">
    <location>
        <begin position="16"/>
        <end position="29"/>
    </location>
</feature>
<dbReference type="EMBL" id="LFIV01000068">
    <property type="protein sequence ID" value="KZL71648.1"/>
    <property type="molecule type" value="Genomic_DNA"/>
</dbReference>
<feature type="region of interest" description="Disordered" evidence="1">
    <location>
        <begin position="86"/>
        <end position="148"/>
    </location>
</feature>
<reference evidence="2 3" key="1">
    <citation type="submission" date="2015-06" db="EMBL/GenBank/DDBJ databases">
        <title>Survival trade-offs in plant roots during colonization by closely related pathogenic and mutualistic fungi.</title>
        <authorList>
            <person name="Hacquard S."/>
            <person name="Kracher B."/>
            <person name="Hiruma K."/>
            <person name="Weinman A."/>
            <person name="Muench P."/>
            <person name="Garrido Oter R."/>
            <person name="Ver Loren van Themaat E."/>
            <person name="Dallerey J.-F."/>
            <person name="Damm U."/>
            <person name="Henrissat B."/>
            <person name="Lespinet O."/>
            <person name="Thon M."/>
            <person name="Kemen E."/>
            <person name="McHardy A.C."/>
            <person name="Schulze-Lefert P."/>
            <person name="O'Connell R.J."/>
        </authorList>
    </citation>
    <scope>NUCLEOTIDE SEQUENCE [LARGE SCALE GENOMIC DNA]</scope>
    <source>
        <strain evidence="2 3">0861</strain>
    </source>
</reference>
<name>A0A166T6R3_9PEZI</name>
<evidence type="ECO:0000256" key="1">
    <source>
        <dbReference type="SAM" id="MobiDB-lite"/>
    </source>
</evidence>
<accession>A0A166T6R3</accession>
<proteinExistence type="predicted"/>
<comment type="caution">
    <text evidence="2">The sequence shown here is derived from an EMBL/GenBank/DDBJ whole genome shotgun (WGS) entry which is preliminary data.</text>
</comment>
<dbReference type="AlphaFoldDB" id="A0A166T6R3"/>
<evidence type="ECO:0000313" key="2">
    <source>
        <dbReference type="EMBL" id="KZL71648.1"/>
    </source>
</evidence>
<keyword evidence="3" id="KW-1185">Reference proteome</keyword>
<protein>
    <submittedName>
        <fullName evidence="2">Uncharacterized protein</fullName>
    </submittedName>
</protein>
<dbReference type="Proteomes" id="UP000076552">
    <property type="component" value="Unassembled WGS sequence"/>
</dbReference>
<organism evidence="2 3">
    <name type="scientific">Colletotrichum tofieldiae</name>
    <dbReference type="NCBI Taxonomy" id="708197"/>
    <lineage>
        <taxon>Eukaryota</taxon>
        <taxon>Fungi</taxon>
        <taxon>Dikarya</taxon>
        <taxon>Ascomycota</taxon>
        <taxon>Pezizomycotina</taxon>
        <taxon>Sordariomycetes</taxon>
        <taxon>Hypocreomycetidae</taxon>
        <taxon>Glomerellales</taxon>
        <taxon>Glomerellaceae</taxon>
        <taxon>Colletotrichum</taxon>
        <taxon>Colletotrichum spaethianum species complex</taxon>
    </lineage>
</organism>
<feature type="compositionally biased region" description="Polar residues" evidence="1">
    <location>
        <begin position="128"/>
        <end position="148"/>
    </location>
</feature>
<feature type="region of interest" description="Disordered" evidence="1">
    <location>
        <begin position="1"/>
        <end position="43"/>
    </location>
</feature>
<sequence length="148" mass="16594">MLGGIDSHQPWVEISKVSDDRGDPREAFLREPPTPGSKAPRFECCDDDNGMAVSLKRYLTPYSQDLQAFRRIWSKVGRVGNGDRLQRSWRRLPGPSYQDQRTVRWPGEDRIPKLSYPRVTGASRHPKSQGSSSNPALALSESNSVAGR</sequence>